<keyword evidence="1" id="KW-0472">Membrane</keyword>
<dbReference type="AlphaFoldDB" id="B9WCH5"/>
<dbReference type="OrthoDB" id="10501562at2759"/>
<protein>
    <submittedName>
        <fullName evidence="3">Uncharacterized protein</fullName>
    </submittedName>
</protein>
<dbReference type="CGD" id="CAL0000166067">
    <property type="gene designation" value="Cd36_23180"/>
</dbReference>
<dbReference type="KEGG" id="cdu:CD36_23180"/>
<evidence type="ECO:0000313" key="3">
    <source>
        <dbReference type="EMBL" id="CAX44097.1"/>
    </source>
</evidence>
<evidence type="ECO:0000313" key="4">
    <source>
        <dbReference type="Proteomes" id="UP000002605"/>
    </source>
</evidence>
<feature type="transmembrane region" description="Helical" evidence="1">
    <location>
        <begin position="12"/>
        <end position="30"/>
    </location>
</feature>
<evidence type="ECO:0000313" key="2">
    <source>
        <dbReference type="CGD" id="CAL0000166067"/>
    </source>
</evidence>
<keyword evidence="4" id="KW-1185">Reference proteome</keyword>
<dbReference type="GeneID" id="8046330"/>
<name>B9WCH5_CANDC</name>
<dbReference type="EMBL" id="FM992689">
    <property type="protein sequence ID" value="CAX44097.1"/>
    <property type="molecule type" value="Genomic_DNA"/>
</dbReference>
<reference evidence="3 4" key="1">
    <citation type="journal article" date="2009" name="Genome Res.">
        <title>Comparative genomics of the fungal pathogens Candida dubliniensis and Candida albicans.</title>
        <authorList>
            <person name="Jackson A.P."/>
            <person name="Gamble J.A."/>
            <person name="Yeomans T."/>
            <person name="Moran G.P."/>
            <person name="Saunders D."/>
            <person name="Harris D."/>
            <person name="Aslett M."/>
            <person name="Barrell J.F."/>
            <person name="Butler G."/>
            <person name="Citiulo F."/>
            <person name="Coleman D.C."/>
            <person name="de Groot P.W.J."/>
            <person name="Goodwin T.J."/>
            <person name="Quail M.A."/>
            <person name="McQuillan J."/>
            <person name="Munro C.A."/>
            <person name="Pain A."/>
            <person name="Poulter R.T."/>
            <person name="Rajandream M.A."/>
            <person name="Renauld H."/>
            <person name="Spiering M.J."/>
            <person name="Tivey A."/>
            <person name="Gow N.A.R."/>
            <person name="Barrell B."/>
            <person name="Sullivan D.J."/>
            <person name="Berriman M."/>
        </authorList>
    </citation>
    <scope>NUCLEOTIDE SEQUENCE [LARGE SCALE GENOMIC DNA]</scope>
    <source>
        <strain evidence="4">CD36 / ATCC MYA-646 / CBS 7987 / NCPF 3949 / NRRL Y-17841</strain>
    </source>
</reference>
<organism evidence="3 4">
    <name type="scientific">Candida dubliniensis (strain CD36 / ATCC MYA-646 / CBS 7987 / NCPF 3949 / NRRL Y-17841)</name>
    <name type="common">Yeast</name>
    <dbReference type="NCBI Taxonomy" id="573826"/>
    <lineage>
        <taxon>Eukaryota</taxon>
        <taxon>Fungi</taxon>
        <taxon>Dikarya</taxon>
        <taxon>Ascomycota</taxon>
        <taxon>Saccharomycotina</taxon>
        <taxon>Pichiomycetes</taxon>
        <taxon>Debaryomycetaceae</taxon>
        <taxon>Candida/Lodderomyces clade</taxon>
        <taxon>Candida</taxon>
    </lineage>
</organism>
<evidence type="ECO:0000256" key="1">
    <source>
        <dbReference type="SAM" id="Phobius"/>
    </source>
</evidence>
<dbReference type="VEuPathDB" id="FungiDB:CD36_23180"/>
<keyword evidence="1" id="KW-1133">Transmembrane helix</keyword>
<proteinExistence type="predicted"/>
<dbReference type="Proteomes" id="UP000002605">
    <property type="component" value="Chromosome 2"/>
</dbReference>
<accession>B9WCH5</accession>
<dbReference type="HOGENOM" id="CLU_116804_0_0_1"/>
<sequence>MLLTTSPVSTSISGYIIICVLSLLHILCALNPTHINSLCGFNVWLYFYPRVTKESNNLQQGIKSSEGKKKNYSTQQQLNILYSNPKGMPSVPLLLSPPLPSCTIESIINAFKLYGNSIGAQKVMAFTYNPPSKSSTTSPSSHDLAISISSEVLQLIGSYELSTSQPLSMEFCNRVKLSILAALGENQLGDNYDNLIVYFKDNENQRIIGHFLNEYLLIYI</sequence>
<gene>
    <name evidence="2" type="ordered locus">Cd36_23180</name>
    <name evidence="3" type="ORF">CD36_23180</name>
</gene>
<dbReference type="RefSeq" id="XP_002418792.1">
    <property type="nucleotide sequence ID" value="XM_002418747.1"/>
</dbReference>
<keyword evidence="1" id="KW-0812">Transmembrane</keyword>